<reference evidence="3" key="1">
    <citation type="submission" date="2009-02" db="EMBL/GenBank/DDBJ databases">
        <title>Staphylococcus epidermidis 1457 agr region.</title>
        <authorList>
            <person name="Olson M.E."/>
            <person name="Fey P.D."/>
        </authorList>
    </citation>
    <scope>NUCLEOTIDE SEQUENCE</scope>
    <source>
        <strain evidence="3">1457</strain>
    </source>
</reference>
<dbReference type="EMBL" id="FJ707317">
    <property type="protein sequence ID" value="ACN65707.1"/>
    <property type="molecule type" value="Genomic_DNA"/>
</dbReference>
<dbReference type="PANTHER" id="PTHR40448:SF1">
    <property type="entry name" value="TWO-COMPONENT SENSOR HISTIDINE KINASE"/>
    <property type="match status" value="1"/>
</dbReference>
<feature type="transmembrane region" description="Helical" evidence="1">
    <location>
        <begin position="38"/>
        <end position="71"/>
    </location>
</feature>
<evidence type="ECO:0000256" key="1">
    <source>
        <dbReference type="SAM" id="Phobius"/>
    </source>
</evidence>
<keyword evidence="1" id="KW-0472">Membrane</keyword>
<keyword evidence="1" id="KW-1133">Transmembrane helix</keyword>
<keyword evidence="1" id="KW-0812">Transmembrane</keyword>
<dbReference type="InterPro" id="IPR036890">
    <property type="entry name" value="HATPase_C_sf"/>
</dbReference>
<dbReference type="InterPro" id="IPR032834">
    <property type="entry name" value="NatK-like_C"/>
</dbReference>
<feature type="transmembrane region" description="Helical" evidence="1">
    <location>
        <begin position="78"/>
        <end position="99"/>
    </location>
</feature>
<dbReference type="PANTHER" id="PTHR40448">
    <property type="entry name" value="TWO-COMPONENT SENSOR HISTIDINE KINASE"/>
    <property type="match status" value="1"/>
</dbReference>
<dbReference type="Pfam" id="PF14501">
    <property type="entry name" value="HATPase_c_5"/>
    <property type="match status" value="1"/>
</dbReference>
<feature type="transmembrane region" description="Helical" evidence="1">
    <location>
        <begin position="111"/>
        <end position="129"/>
    </location>
</feature>
<dbReference type="SUPFAM" id="SSF55874">
    <property type="entry name" value="ATPase domain of HSP90 chaperone/DNA topoisomerase II/histidine kinase"/>
    <property type="match status" value="1"/>
</dbReference>
<evidence type="ECO:0000313" key="3">
    <source>
        <dbReference type="EMBL" id="ACN65707.1"/>
    </source>
</evidence>
<dbReference type="AlphaFoldDB" id="C0LF81"/>
<organism evidence="3">
    <name type="scientific">Staphylococcus epidermidis</name>
    <dbReference type="NCBI Taxonomy" id="1282"/>
    <lineage>
        <taxon>Bacteria</taxon>
        <taxon>Bacillati</taxon>
        <taxon>Bacillota</taxon>
        <taxon>Bacilli</taxon>
        <taxon>Bacillales</taxon>
        <taxon>Staphylococcaceae</taxon>
        <taxon>Staphylococcus</taxon>
    </lineage>
</organism>
<evidence type="ECO:0000259" key="2">
    <source>
        <dbReference type="Pfam" id="PF14501"/>
    </source>
</evidence>
<dbReference type="NCBIfam" id="NF046015">
    <property type="entry name" value="HisKinAgrCStaph"/>
    <property type="match status" value="1"/>
</dbReference>
<accession>C0LF81</accession>
<name>C0LF81_STAEP</name>
<sequence>MYSMGKLDFLPFAAIQVFLLVWVTKTIANIKFVRKDYIFITGIIILSAILYNVYASQALVLVVIMIIIFFYSKVRWYSIVIVLMSTLLSYLTNFITVAISLYTENIIHNIYFYNIFHFSIFIILSLILAHLFKHLLIRFRYSYLYLSKRYYIIISFVLAIAFIYFYIISQTNLQESNSLNFYAIIFVSITVLLSLVILLLSAFALREMKYKRKLQEIEAYYEYTLRIESINNEMRKFRHDYVNILTTLSDYIRENDMPGLRKYFNENIVPMKDKLKTRSIKMNGIEKLKVREIKGLITTKIIQAQEKRIPISIEVPDEIDRISMNTVELSRIIGIIVDNAIEASENLEEPLINIAFIDNEESVTFIVMNKCSDDIPKIHELFEQGFSTKGDNRGLGLSTLKELTDSNENVLLDTVIENGYFVQKVEINNKES</sequence>
<feature type="domain" description="Sensor histidine kinase NatK-like C-terminal" evidence="2">
    <location>
        <begin position="324"/>
        <end position="427"/>
    </location>
</feature>
<dbReference type="GO" id="GO:0042802">
    <property type="term" value="F:identical protein binding"/>
    <property type="evidence" value="ECO:0007669"/>
    <property type="project" value="TreeGrafter"/>
</dbReference>
<proteinExistence type="predicted"/>
<dbReference type="Gene3D" id="3.30.565.10">
    <property type="entry name" value="Histidine kinase-like ATPase, C-terminal domain"/>
    <property type="match status" value="1"/>
</dbReference>
<feature type="transmembrane region" description="Helical" evidence="1">
    <location>
        <begin position="181"/>
        <end position="205"/>
    </location>
</feature>
<protein>
    <submittedName>
        <fullName evidence="3">Accessory gene regulator protein C</fullName>
    </submittedName>
</protein>
<gene>
    <name evidence="3" type="primary">agrC</name>
</gene>
<feature type="transmembrane region" description="Helical" evidence="1">
    <location>
        <begin position="150"/>
        <end position="169"/>
    </location>
</feature>